<sequence>MSDVYPGSTPALSDLAVLLRRCADGDQAAFRTLYEQQSPRLYGLALRLMQQPALAADAMHDAFVQVWQRSAQFDPSRGAAEAWLSSLLRYRAIDILRRRAREHYGHEPADEPDPSPDALDHLSEVADGDALRRCLEQLEVGQRRVVTLAFMDGLSHSELSSRLDAPLGTVKSWVRRALISLRRCLEP</sequence>
<accession>A0A6M8HSN4</accession>
<dbReference type="PANTHER" id="PTHR43133">
    <property type="entry name" value="RNA POLYMERASE ECF-TYPE SIGMA FACTO"/>
    <property type="match status" value="1"/>
</dbReference>
<evidence type="ECO:0000313" key="8">
    <source>
        <dbReference type="Proteomes" id="UP000500767"/>
    </source>
</evidence>
<keyword evidence="2" id="KW-0805">Transcription regulation</keyword>
<gene>
    <name evidence="7" type="ORF">HN018_15640</name>
</gene>
<feature type="domain" description="RNA polymerase sigma factor 70 region 4 type 2" evidence="6">
    <location>
        <begin position="129"/>
        <end position="178"/>
    </location>
</feature>
<dbReference type="NCBIfam" id="TIGR02937">
    <property type="entry name" value="sigma70-ECF"/>
    <property type="match status" value="1"/>
</dbReference>
<keyword evidence="4" id="KW-0804">Transcription</keyword>
<evidence type="ECO:0000259" key="5">
    <source>
        <dbReference type="Pfam" id="PF04542"/>
    </source>
</evidence>
<dbReference type="EMBL" id="CP053708">
    <property type="protein sequence ID" value="QKE91286.1"/>
    <property type="molecule type" value="Genomic_DNA"/>
</dbReference>
<dbReference type="GO" id="GO:0003677">
    <property type="term" value="F:DNA binding"/>
    <property type="evidence" value="ECO:0007669"/>
    <property type="project" value="InterPro"/>
</dbReference>
<dbReference type="Pfam" id="PF08281">
    <property type="entry name" value="Sigma70_r4_2"/>
    <property type="match status" value="1"/>
</dbReference>
<dbReference type="Gene3D" id="1.10.1740.10">
    <property type="match status" value="1"/>
</dbReference>
<dbReference type="Gene3D" id="1.10.10.10">
    <property type="entry name" value="Winged helix-like DNA-binding domain superfamily/Winged helix DNA-binding domain"/>
    <property type="match status" value="1"/>
</dbReference>
<protein>
    <submittedName>
        <fullName evidence="7">Sigma-70 family RNA polymerase sigma factor</fullName>
    </submittedName>
</protein>
<evidence type="ECO:0000256" key="3">
    <source>
        <dbReference type="ARBA" id="ARBA00023082"/>
    </source>
</evidence>
<dbReference type="SUPFAM" id="SSF88659">
    <property type="entry name" value="Sigma3 and sigma4 domains of RNA polymerase sigma factors"/>
    <property type="match status" value="1"/>
</dbReference>
<keyword evidence="8" id="KW-1185">Reference proteome</keyword>
<evidence type="ECO:0000256" key="2">
    <source>
        <dbReference type="ARBA" id="ARBA00023015"/>
    </source>
</evidence>
<feature type="domain" description="RNA polymerase sigma-70 region 2" evidence="5">
    <location>
        <begin position="33"/>
        <end position="101"/>
    </location>
</feature>
<dbReference type="InterPro" id="IPR013325">
    <property type="entry name" value="RNA_pol_sigma_r2"/>
</dbReference>
<reference evidence="7 8" key="1">
    <citation type="journal article" date="2014" name="World J. Microbiol. Biotechnol.">
        <title>Biodiversity and physiological characteristics of Antarctic and Arctic lichens-associated bacteria.</title>
        <authorList>
            <person name="Lee Y.M."/>
            <person name="Kim E.H."/>
            <person name="Lee H.K."/>
            <person name="Hong S.G."/>
        </authorList>
    </citation>
    <scope>NUCLEOTIDE SEQUENCE [LARGE SCALE GENOMIC DNA]</scope>
    <source>
        <strain evidence="7 8">PAMC 26569</strain>
    </source>
</reference>
<evidence type="ECO:0000256" key="1">
    <source>
        <dbReference type="ARBA" id="ARBA00010641"/>
    </source>
</evidence>
<dbReference type="InterPro" id="IPR007627">
    <property type="entry name" value="RNA_pol_sigma70_r2"/>
</dbReference>
<dbReference type="RefSeq" id="WP_171833190.1">
    <property type="nucleotide sequence ID" value="NZ_CP053708.1"/>
</dbReference>
<dbReference type="AlphaFoldDB" id="A0A6M8HSN4"/>
<dbReference type="SUPFAM" id="SSF88946">
    <property type="entry name" value="Sigma2 domain of RNA polymerase sigma factors"/>
    <property type="match status" value="1"/>
</dbReference>
<name>A0A6M8HSN4_9PROT</name>
<organism evidence="7 8">
    <name type="scientific">Lichenicola cladoniae</name>
    <dbReference type="NCBI Taxonomy" id="1484109"/>
    <lineage>
        <taxon>Bacteria</taxon>
        <taxon>Pseudomonadati</taxon>
        <taxon>Pseudomonadota</taxon>
        <taxon>Alphaproteobacteria</taxon>
        <taxon>Acetobacterales</taxon>
        <taxon>Acetobacteraceae</taxon>
        <taxon>Lichenicola</taxon>
    </lineage>
</organism>
<dbReference type="InterPro" id="IPR014284">
    <property type="entry name" value="RNA_pol_sigma-70_dom"/>
</dbReference>
<dbReference type="KEGG" id="lck:HN018_15640"/>
<evidence type="ECO:0000313" key="7">
    <source>
        <dbReference type="EMBL" id="QKE91286.1"/>
    </source>
</evidence>
<dbReference type="PANTHER" id="PTHR43133:SF62">
    <property type="entry name" value="RNA POLYMERASE SIGMA FACTOR SIGZ"/>
    <property type="match status" value="1"/>
</dbReference>
<proteinExistence type="inferred from homology"/>
<dbReference type="Proteomes" id="UP000500767">
    <property type="component" value="Chromosome"/>
</dbReference>
<dbReference type="InterPro" id="IPR039425">
    <property type="entry name" value="RNA_pol_sigma-70-like"/>
</dbReference>
<keyword evidence="3" id="KW-0731">Sigma factor</keyword>
<dbReference type="GO" id="GO:0006352">
    <property type="term" value="P:DNA-templated transcription initiation"/>
    <property type="evidence" value="ECO:0007669"/>
    <property type="project" value="InterPro"/>
</dbReference>
<dbReference type="GO" id="GO:0016987">
    <property type="term" value="F:sigma factor activity"/>
    <property type="evidence" value="ECO:0007669"/>
    <property type="project" value="UniProtKB-KW"/>
</dbReference>
<dbReference type="Pfam" id="PF04542">
    <property type="entry name" value="Sigma70_r2"/>
    <property type="match status" value="1"/>
</dbReference>
<dbReference type="InterPro" id="IPR036388">
    <property type="entry name" value="WH-like_DNA-bd_sf"/>
</dbReference>
<dbReference type="CDD" id="cd06171">
    <property type="entry name" value="Sigma70_r4"/>
    <property type="match status" value="1"/>
</dbReference>
<dbReference type="InterPro" id="IPR013249">
    <property type="entry name" value="RNA_pol_sigma70_r4_t2"/>
</dbReference>
<evidence type="ECO:0000256" key="4">
    <source>
        <dbReference type="ARBA" id="ARBA00023163"/>
    </source>
</evidence>
<comment type="similarity">
    <text evidence="1">Belongs to the sigma-70 factor family. ECF subfamily.</text>
</comment>
<dbReference type="InterPro" id="IPR013324">
    <property type="entry name" value="RNA_pol_sigma_r3/r4-like"/>
</dbReference>
<evidence type="ECO:0000259" key="6">
    <source>
        <dbReference type="Pfam" id="PF08281"/>
    </source>
</evidence>